<gene>
    <name evidence="6" type="primary">Cyt_3</name>
    <name evidence="6" type="ORF">GTO96_0010215</name>
</gene>
<organism evidence="6 7">
    <name type="scientific">Polypterus senegalus</name>
    <name type="common">Senegal bichir</name>
    <dbReference type="NCBI Taxonomy" id="55291"/>
    <lineage>
        <taxon>Eukaryota</taxon>
        <taxon>Metazoa</taxon>
        <taxon>Chordata</taxon>
        <taxon>Craniata</taxon>
        <taxon>Vertebrata</taxon>
        <taxon>Euteleostomi</taxon>
        <taxon>Actinopterygii</taxon>
        <taxon>Polypteriformes</taxon>
        <taxon>Polypteridae</taxon>
        <taxon>Polypterus</taxon>
    </lineage>
</organism>
<keyword evidence="3" id="KW-0789">Thiol protease inhibitor</keyword>
<comment type="caution">
    <text evidence="6">The sequence shown here is derived from an EMBL/GenBank/DDBJ whole genome shotgun (WGS) entry which is preliminary data.</text>
</comment>
<dbReference type="SUPFAM" id="SSF54403">
    <property type="entry name" value="Cystatin/monellin"/>
    <property type="match status" value="1"/>
</dbReference>
<feature type="domain" description="Cystatin" evidence="5">
    <location>
        <begin position="21"/>
        <end position="117"/>
    </location>
</feature>
<dbReference type="GO" id="GO:0004869">
    <property type="term" value="F:cysteine-type endopeptidase inhibitor activity"/>
    <property type="evidence" value="ECO:0007669"/>
    <property type="project" value="UniProtKB-KW"/>
</dbReference>
<sequence length="128" mass="14592">MVSLWPVICVFLPGILIVQPLIPGGPQNVPVNRTDVIEMADFSVDKYNEKSTDEYLVNDIQIIKATMQVIAGRRYALDVLIGQAKCKKNSLPKKKCCHFVVVVPLLRRKELEKITCSRHWSFWPKCPL</sequence>
<dbReference type="InterPro" id="IPR000010">
    <property type="entry name" value="Cystatin_dom"/>
</dbReference>
<dbReference type="EMBL" id="JAATIS010000859">
    <property type="protein sequence ID" value="KAG2467192.1"/>
    <property type="molecule type" value="Genomic_DNA"/>
</dbReference>
<dbReference type="GO" id="GO:0005737">
    <property type="term" value="C:cytoplasm"/>
    <property type="evidence" value="ECO:0007669"/>
    <property type="project" value="TreeGrafter"/>
</dbReference>
<dbReference type="InterPro" id="IPR046350">
    <property type="entry name" value="Cystatin_sf"/>
</dbReference>
<evidence type="ECO:0000313" key="6">
    <source>
        <dbReference type="EMBL" id="KAG2467192.1"/>
    </source>
</evidence>
<dbReference type="PANTHER" id="PTHR46186">
    <property type="entry name" value="CYSTATIN"/>
    <property type="match status" value="1"/>
</dbReference>
<dbReference type="AlphaFoldDB" id="A0A8X7XJF0"/>
<name>A0A8X7XJF0_POLSE</name>
<keyword evidence="4" id="KW-0732">Signal</keyword>
<protein>
    <submittedName>
        <fullName evidence="6">CYT protein</fullName>
    </submittedName>
</protein>
<dbReference type="Gene3D" id="3.10.450.10">
    <property type="match status" value="1"/>
</dbReference>
<feature type="non-terminal residue" evidence="6">
    <location>
        <position position="1"/>
    </location>
</feature>
<feature type="non-terminal residue" evidence="6">
    <location>
        <position position="128"/>
    </location>
</feature>
<reference evidence="6 7" key="1">
    <citation type="journal article" date="2021" name="Cell">
        <title>Tracing the genetic footprints of vertebrate landing in non-teleost ray-finned fishes.</title>
        <authorList>
            <person name="Bi X."/>
            <person name="Wang K."/>
            <person name="Yang L."/>
            <person name="Pan H."/>
            <person name="Jiang H."/>
            <person name="Wei Q."/>
            <person name="Fang M."/>
            <person name="Yu H."/>
            <person name="Zhu C."/>
            <person name="Cai Y."/>
            <person name="He Y."/>
            <person name="Gan X."/>
            <person name="Zeng H."/>
            <person name="Yu D."/>
            <person name="Zhu Y."/>
            <person name="Jiang H."/>
            <person name="Qiu Q."/>
            <person name="Yang H."/>
            <person name="Zhang Y.E."/>
            <person name="Wang W."/>
            <person name="Zhu M."/>
            <person name="He S."/>
            <person name="Zhang G."/>
        </authorList>
    </citation>
    <scope>NUCLEOTIDE SEQUENCE [LARGE SCALE GENOMIC DNA]</scope>
    <source>
        <strain evidence="6">Bchr_013</strain>
    </source>
</reference>
<evidence type="ECO:0000259" key="5">
    <source>
        <dbReference type="SMART" id="SM00043"/>
    </source>
</evidence>
<evidence type="ECO:0000256" key="3">
    <source>
        <dbReference type="ARBA" id="ARBA00022704"/>
    </source>
</evidence>
<dbReference type="GO" id="GO:0031982">
    <property type="term" value="C:vesicle"/>
    <property type="evidence" value="ECO:0007669"/>
    <property type="project" value="TreeGrafter"/>
</dbReference>
<proteinExistence type="inferred from homology"/>
<evidence type="ECO:0000256" key="4">
    <source>
        <dbReference type="SAM" id="SignalP"/>
    </source>
</evidence>
<dbReference type="Pfam" id="PF00031">
    <property type="entry name" value="Cystatin"/>
    <property type="match status" value="1"/>
</dbReference>
<evidence type="ECO:0000313" key="7">
    <source>
        <dbReference type="Proteomes" id="UP000886611"/>
    </source>
</evidence>
<dbReference type="GO" id="GO:0005615">
    <property type="term" value="C:extracellular space"/>
    <property type="evidence" value="ECO:0007669"/>
    <property type="project" value="TreeGrafter"/>
</dbReference>
<comment type="similarity">
    <text evidence="1">Belongs to the cystatin family.</text>
</comment>
<evidence type="ECO:0000256" key="1">
    <source>
        <dbReference type="ARBA" id="ARBA00009403"/>
    </source>
</evidence>
<dbReference type="PANTHER" id="PTHR46186:SF2">
    <property type="entry name" value="CYSTATIN"/>
    <property type="match status" value="1"/>
</dbReference>
<dbReference type="SMART" id="SM00043">
    <property type="entry name" value="CY"/>
    <property type="match status" value="1"/>
</dbReference>
<keyword evidence="2" id="KW-0646">Protease inhibitor</keyword>
<accession>A0A8X7XJF0</accession>
<feature type="chain" id="PRO_5036474383" evidence="4">
    <location>
        <begin position="21"/>
        <end position="128"/>
    </location>
</feature>
<keyword evidence="7" id="KW-1185">Reference proteome</keyword>
<feature type="signal peptide" evidence="4">
    <location>
        <begin position="1"/>
        <end position="20"/>
    </location>
</feature>
<evidence type="ECO:0000256" key="2">
    <source>
        <dbReference type="ARBA" id="ARBA00022690"/>
    </source>
</evidence>
<dbReference type="Proteomes" id="UP000886611">
    <property type="component" value="Unassembled WGS sequence"/>
</dbReference>
<dbReference type="CDD" id="cd00042">
    <property type="entry name" value="CY"/>
    <property type="match status" value="1"/>
</dbReference>